<dbReference type="Gene3D" id="2.40.170.20">
    <property type="entry name" value="TonB-dependent receptor, beta-barrel domain"/>
    <property type="match status" value="1"/>
</dbReference>
<dbReference type="STRING" id="1484053.SAMN05444274_104261"/>
<gene>
    <name evidence="13" type="ORF">SAMN05444274_104261</name>
</gene>
<evidence type="ECO:0000259" key="12">
    <source>
        <dbReference type="Pfam" id="PF07715"/>
    </source>
</evidence>
<keyword evidence="4" id="KW-0410">Iron transport</keyword>
<evidence type="ECO:0000256" key="7">
    <source>
        <dbReference type="ARBA" id="ARBA00023065"/>
    </source>
</evidence>
<evidence type="ECO:0000256" key="9">
    <source>
        <dbReference type="ARBA" id="ARBA00023136"/>
    </source>
</evidence>
<dbReference type="Gene3D" id="2.60.40.1120">
    <property type="entry name" value="Carboxypeptidase-like, regulatory domain"/>
    <property type="match status" value="1"/>
</dbReference>
<accession>A0A1M5ABQ5</accession>
<evidence type="ECO:0000256" key="8">
    <source>
        <dbReference type="ARBA" id="ARBA00023077"/>
    </source>
</evidence>
<keyword evidence="10 11" id="KW-0998">Cell outer membrane</keyword>
<comment type="subcellular location">
    <subcellularLocation>
        <location evidence="1 11">Cell outer membrane</location>
        <topology evidence="1 11">Multi-pass membrane protein</topology>
    </subcellularLocation>
</comment>
<evidence type="ECO:0000256" key="3">
    <source>
        <dbReference type="ARBA" id="ARBA00022452"/>
    </source>
</evidence>
<proteinExistence type="inferred from homology"/>
<dbReference type="Proteomes" id="UP000184164">
    <property type="component" value="Unassembled WGS sequence"/>
</dbReference>
<evidence type="ECO:0000256" key="4">
    <source>
        <dbReference type="ARBA" id="ARBA00022496"/>
    </source>
</evidence>
<dbReference type="PROSITE" id="PS52016">
    <property type="entry name" value="TONB_DEPENDENT_REC_3"/>
    <property type="match status" value="1"/>
</dbReference>
<keyword evidence="13" id="KW-0675">Receptor</keyword>
<keyword evidence="14" id="KW-1185">Reference proteome</keyword>
<keyword evidence="3 11" id="KW-1134">Transmembrane beta strand</keyword>
<keyword evidence="9 11" id="KW-0472">Membrane</keyword>
<dbReference type="SUPFAM" id="SSF56935">
    <property type="entry name" value="Porins"/>
    <property type="match status" value="1"/>
</dbReference>
<sequence>MVSWKILINSFRFIKPEEDSKMKRIIIFSLLFAIYFGAVAQPKKRGRVKRKYRNVEQVSQGLPQVVFRGLVRDAARNPIPGASVEIDGLTNLVHSNEFGQFMVSDLPTGRLRLRVSCLGYQTKTVDYVLQTGYNDHYIALNRGPVSLETEIATAQKREQQISDIPTAVSVFTNSFSDKLGISDLSELAVSEPALSVESFGAGNSVFSLWGGNANSGFPEVSPAVAVFADNVPLSQRSFLPSELFDIERVEVVKGPQNVLFGREALNGAVHFISKKPNNKAGGYIRLGAGNFQNKEVQAAYNYPVIKDVLFVRAAGIYRDRKGYVDNTFGGTLSGKNVLGGRFSVRFLPAWNHKIDLQMNYRKSSEPGIGFLNRWIPNEDGDTGLFNGRASLNRGKELGSEAEMLDAALTYRLFRDEHNYWTSVTSFRKSNSSSSQDFDGTSMPALDMDREAENSSFFQEIRYNFVRASRTNGSIGVNYFQENGNASQMLFSNDSLISRILSASGNFQVPEQSRFPVFPQSLDSNPMGSVPLTGEHIEATAGERKTQTARAFLHYTYQWRKRVFFTLGASAVYDRLQLLHESEFTGGEPSALGAFLGASPNLLYAPTEQQKLTKNSLSFTGQAGATFRWTENFNFYMNIARGRKPEFLQYSWDGKPLVVGAEKVYSGETGLKAIIMKRIFLNANGFYRRHFNVQTLQWLGAEGTGLLAANGKATSYGAETSLRVAVIPGLDLFGNYAWMQSAFDSTGVDGKDYLYAGKNFSLAPEHSFSAGFSARVNIARTVQLFATPWYAWKSHYWFTEANIPGLDQPAFGILNANLGFEMSEPNLVLSVYGTNLLEQKYISSAGHWGAQFGLPTFIPGSPRIVGMRVTWNF</sequence>
<dbReference type="GO" id="GO:0006826">
    <property type="term" value="P:iron ion transport"/>
    <property type="evidence" value="ECO:0007669"/>
    <property type="project" value="UniProtKB-KW"/>
</dbReference>
<dbReference type="AlphaFoldDB" id="A0A1M5ABQ5"/>
<feature type="domain" description="TonB-dependent receptor plug" evidence="12">
    <location>
        <begin position="161"/>
        <end position="268"/>
    </location>
</feature>
<keyword evidence="5 11" id="KW-0812">Transmembrane</keyword>
<dbReference type="InterPro" id="IPR039426">
    <property type="entry name" value="TonB-dep_rcpt-like"/>
</dbReference>
<evidence type="ECO:0000256" key="11">
    <source>
        <dbReference type="PROSITE-ProRule" id="PRU01360"/>
    </source>
</evidence>
<dbReference type="EMBL" id="FQUM01000004">
    <property type="protein sequence ID" value="SHF27476.1"/>
    <property type="molecule type" value="Genomic_DNA"/>
</dbReference>
<dbReference type="InterPro" id="IPR036942">
    <property type="entry name" value="Beta-barrel_TonB_sf"/>
</dbReference>
<organism evidence="13 14">
    <name type="scientific">Mariniphaga anaerophila</name>
    <dbReference type="NCBI Taxonomy" id="1484053"/>
    <lineage>
        <taxon>Bacteria</taxon>
        <taxon>Pseudomonadati</taxon>
        <taxon>Bacteroidota</taxon>
        <taxon>Bacteroidia</taxon>
        <taxon>Marinilabiliales</taxon>
        <taxon>Prolixibacteraceae</taxon>
        <taxon>Mariniphaga</taxon>
    </lineage>
</organism>
<dbReference type="SUPFAM" id="SSF49464">
    <property type="entry name" value="Carboxypeptidase regulatory domain-like"/>
    <property type="match status" value="1"/>
</dbReference>
<reference evidence="13 14" key="1">
    <citation type="submission" date="2016-11" db="EMBL/GenBank/DDBJ databases">
        <authorList>
            <person name="Jaros S."/>
            <person name="Januszkiewicz K."/>
            <person name="Wedrychowicz H."/>
        </authorList>
    </citation>
    <scope>NUCLEOTIDE SEQUENCE [LARGE SCALE GENOMIC DNA]</scope>
    <source>
        <strain evidence="13 14">DSM 26910</strain>
    </source>
</reference>
<keyword evidence="8" id="KW-0798">TonB box</keyword>
<evidence type="ECO:0000256" key="6">
    <source>
        <dbReference type="ARBA" id="ARBA00023004"/>
    </source>
</evidence>
<dbReference type="InterPro" id="IPR012910">
    <property type="entry name" value="Plug_dom"/>
</dbReference>
<evidence type="ECO:0000313" key="14">
    <source>
        <dbReference type="Proteomes" id="UP000184164"/>
    </source>
</evidence>
<evidence type="ECO:0000256" key="5">
    <source>
        <dbReference type="ARBA" id="ARBA00022692"/>
    </source>
</evidence>
<name>A0A1M5ABQ5_9BACT</name>
<keyword evidence="7" id="KW-0406">Ion transport</keyword>
<dbReference type="Pfam" id="PF07715">
    <property type="entry name" value="Plug"/>
    <property type="match status" value="1"/>
</dbReference>
<dbReference type="PANTHER" id="PTHR32552">
    <property type="entry name" value="FERRICHROME IRON RECEPTOR-RELATED"/>
    <property type="match status" value="1"/>
</dbReference>
<evidence type="ECO:0000256" key="1">
    <source>
        <dbReference type="ARBA" id="ARBA00004571"/>
    </source>
</evidence>
<keyword evidence="2 11" id="KW-0813">Transport</keyword>
<protein>
    <submittedName>
        <fullName evidence="13">Outer membrane receptor proteins, mostly Fe transport</fullName>
    </submittedName>
</protein>
<keyword evidence="6" id="KW-0408">Iron</keyword>
<dbReference type="GO" id="GO:0009279">
    <property type="term" value="C:cell outer membrane"/>
    <property type="evidence" value="ECO:0007669"/>
    <property type="project" value="UniProtKB-SubCell"/>
</dbReference>
<comment type="similarity">
    <text evidence="11">Belongs to the TonB-dependent receptor family.</text>
</comment>
<evidence type="ECO:0000313" key="13">
    <source>
        <dbReference type="EMBL" id="SHF27476.1"/>
    </source>
</evidence>
<dbReference type="Pfam" id="PF13620">
    <property type="entry name" value="CarboxypepD_reg"/>
    <property type="match status" value="1"/>
</dbReference>
<evidence type="ECO:0000256" key="10">
    <source>
        <dbReference type="ARBA" id="ARBA00023237"/>
    </source>
</evidence>
<evidence type="ECO:0000256" key="2">
    <source>
        <dbReference type="ARBA" id="ARBA00022448"/>
    </source>
</evidence>
<dbReference type="InterPro" id="IPR008969">
    <property type="entry name" value="CarboxyPept-like_regulatory"/>
</dbReference>
<dbReference type="PANTHER" id="PTHR32552:SF81">
    <property type="entry name" value="TONB-DEPENDENT OUTER MEMBRANE RECEPTOR"/>
    <property type="match status" value="1"/>
</dbReference>